<dbReference type="Gene3D" id="2.40.160.20">
    <property type="match status" value="1"/>
</dbReference>
<gene>
    <name evidence="4" type="ORF">CRP01_19540</name>
</gene>
<dbReference type="AlphaFoldDB" id="A0A2D0N8K4"/>
<accession>A0A2D0N8K4</accession>
<dbReference type="EMBL" id="PDUD01000024">
    <property type="protein sequence ID" value="PHN04710.1"/>
    <property type="molecule type" value="Genomic_DNA"/>
</dbReference>
<dbReference type="RefSeq" id="WP_099151769.1">
    <property type="nucleotide sequence ID" value="NZ_PDUD01000024.1"/>
</dbReference>
<protein>
    <submittedName>
        <fullName evidence="4">Opacity protein</fullName>
    </submittedName>
</protein>
<keyword evidence="5" id="KW-1185">Reference proteome</keyword>
<feature type="signal peptide" evidence="2">
    <location>
        <begin position="1"/>
        <end position="22"/>
    </location>
</feature>
<evidence type="ECO:0000313" key="5">
    <source>
        <dbReference type="Proteomes" id="UP000223913"/>
    </source>
</evidence>
<organism evidence="4 5">
    <name type="scientific">Flavilitoribacter nigricans (strain ATCC 23147 / DSM 23189 / NBRC 102662 / NCIMB 1420 / SS-2)</name>
    <name type="common">Lewinella nigricans</name>
    <dbReference type="NCBI Taxonomy" id="1122177"/>
    <lineage>
        <taxon>Bacteria</taxon>
        <taxon>Pseudomonadati</taxon>
        <taxon>Bacteroidota</taxon>
        <taxon>Saprospiria</taxon>
        <taxon>Saprospirales</taxon>
        <taxon>Lewinellaceae</taxon>
        <taxon>Flavilitoribacter</taxon>
    </lineage>
</organism>
<name>A0A2D0N8K4_FLAN2</name>
<dbReference type="InterPro" id="IPR011250">
    <property type="entry name" value="OMP/PagP_B-barrel"/>
</dbReference>
<dbReference type="Proteomes" id="UP000223913">
    <property type="component" value="Unassembled WGS sequence"/>
</dbReference>
<dbReference type="Pfam" id="PF13505">
    <property type="entry name" value="OMP_b-brl"/>
    <property type="match status" value="1"/>
</dbReference>
<dbReference type="SUPFAM" id="SSF56925">
    <property type="entry name" value="OMPA-like"/>
    <property type="match status" value="1"/>
</dbReference>
<dbReference type="OrthoDB" id="1100205at2"/>
<evidence type="ECO:0000256" key="1">
    <source>
        <dbReference type="ARBA" id="ARBA00022729"/>
    </source>
</evidence>
<dbReference type="InterPro" id="IPR027385">
    <property type="entry name" value="Beta-barrel_OMP"/>
</dbReference>
<sequence length="192" mass="21062">MKTSLAFLVAVMVFFGTSSLSGQNGFGVEFRPGANFATTELGDAELETGFGFEALAEYRFSRYLGVYGGWGWNKFSADQSFAGNKKDFEESGYLLGLQFSSTGNSNLGFYFRAGGVYNHIEVQSESGNNVADSKHGIGLRFEVGLDLHLGSEWYLRPGVKYQELSRDLTVETITTPVDLKYVSAGFGIAKRF</sequence>
<evidence type="ECO:0000313" key="4">
    <source>
        <dbReference type="EMBL" id="PHN04710.1"/>
    </source>
</evidence>
<feature type="domain" description="Outer membrane protein beta-barrel" evidence="3">
    <location>
        <begin position="7"/>
        <end position="166"/>
    </location>
</feature>
<proteinExistence type="predicted"/>
<evidence type="ECO:0000259" key="3">
    <source>
        <dbReference type="Pfam" id="PF13505"/>
    </source>
</evidence>
<evidence type="ECO:0000256" key="2">
    <source>
        <dbReference type="SAM" id="SignalP"/>
    </source>
</evidence>
<comment type="caution">
    <text evidence="4">The sequence shown here is derived from an EMBL/GenBank/DDBJ whole genome shotgun (WGS) entry which is preliminary data.</text>
</comment>
<feature type="chain" id="PRO_5012722788" evidence="2">
    <location>
        <begin position="23"/>
        <end position="192"/>
    </location>
</feature>
<reference evidence="4 5" key="1">
    <citation type="submission" date="2017-10" db="EMBL/GenBank/DDBJ databases">
        <title>The draft genome sequence of Lewinella nigricans NBRC 102662.</title>
        <authorList>
            <person name="Wang K."/>
        </authorList>
    </citation>
    <scope>NUCLEOTIDE SEQUENCE [LARGE SCALE GENOMIC DNA]</scope>
    <source>
        <strain evidence="4 5">NBRC 102662</strain>
    </source>
</reference>
<keyword evidence="1 2" id="KW-0732">Signal</keyword>